<organism evidence="15 16">
    <name type="scientific">Ditylenchus dipsaci</name>
    <dbReference type="NCBI Taxonomy" id="166011"/>
    <lineage>
        <taxon>Eukaryota</taxon>
        <taxon>Metazoa</taxon>
        <taxon>Ecdysozoa</taxon>
        <taxon>Nematoda</taxon>
        <taxon>Chromadorea</taxon>
        <taxon>Rhabditida</taxon>
        <taxon>Tylenchina</taxon>
        <taxon>Tylenchomorpha</taxon>
        <taxon>Sphaerularioidea</taxon>
        <taxon>Anguinidae</taxon>
        <taxon>Anguininae</taxon>
        <taxon>Ditylenchus</taxon>
    </lineage>
</organism>
<dbReference type="CDD" id="cd02947">
    <property type="entry name" value="TRX_family"/>
    <property type="match status" value="1"/>
</dbReference>
<feature type="domain" description="PAW" evidence="14">
    <location>
        <begin position="406"/>
        <end position="611"/>
    </location>
</feature>
<dbReference type="SUPFAM" id="SSF52833">
    <property type="entry name" value="Thioredoxin-like"/>
    <property type="match status" value="1"/>
</dbReference>
<dbReference type="PANTHER" id="PTHR12143:SF19">
    <property type="entry name" value="PEPTIDE-N(4)-(N-ACETYL-BETA-GLUCOSAMINYL)ASPARAGINE AMIDASE"/>
    <property type="match status" value="1"/>
</dbReference>
<dbReference type="GO" id="GO:0006516">
    <property type="term" value="P:glycoprotein catabolic process"/>
    <property type="evidence" value="ECO:0007669"/>
    <property type="project" value="InterPro"/>
</dbReference>
<dbReference type="InterPro" id="IPR038680">
    <property type="entry name" value="PAW_sf"/>
</dbReference>
<accession>A0A915D0B2</accession>
<sequence>MCVVHVDSDSQFQQQINGPGSGKLIICDFFADWCGPCRFIAPVFDQLSSRYPAALFLKINVDTCRATCMTYGIRAMPTFLALFNQREVGRIQGADANSLERMIVDNISLSQAATSASVKSENAANAQERLWLEQIVAQTNQVKQYEDEINQTLAVSIIPLEELKNKSTKENKLNQYMLAKNLLQWFKESFFKWVDKPSCELCNAPSQQVGAGQCNPDEQADGASRVELYNCSSCNYEIRFPRYNNPAKLLETRQGRCGEWANCFALCCRAAGLETRWVNDGLDHVWVEIWSDDLDRWVHCDPCENVIDTPLMYDKGWGKKHAYVLAYSIDHVRDVTWRYSYNHAAAMKRRTSCREPVLRNFLTKLNNRLSKDLPTERKVHLTKIFMKELVEFLSPKNQLRDGSEAENCGRKSGAEEWRKERGELNEPIAKFVPTTIVPTEKEVKAKCLILQYNVVKNQYTRPNDDNSAVIGWDKLAFEAKNVFRKVENDWKKTYICRKDGSTASGELTWKIDLSAVKQVTKVEVDIGKLESFNNGKIRASACCGDSCMLIPNETGLASLENDGPAEYLEITVEFPQKEADTWQNAQLFRSEVNEPVENMHDSQPKAYQAGPATSYSELSDLASQFQTYGAQWFRKRSATAQISSFNDFATMVEVLLRSPPLRKNVEPYRFCKGNQKPVNTVLTVQVVGTGLR</sequence>
<keyword evidence="8" id="KW-0479">Metal-binding</keyword>
<dbReference type="EC" id="3.5.1.52" evidence="5"/>
<dbReference type="Pfam" id="PF01841">
    <property type="entry name" value="Transglut_core"/>
    <property type="match status" value="1"/>
</dbReference>
<evidence type="ECO:0000256" key="4">
    <source>
        <dbReference type="ARBA" id="ARBA00009390"/>
    </source>
</evidence>
<dbReference type="InterPro" id="IPR013766">
    <property type="entry name" value="Thioredoxin_domain"/>
</dbReference>
<dbReference type="GO" id="GO:0005634">
    <property type="term" value="C:nucleus"/>
    <property type="evidence" value="ECO:0007669"/>
    <property type="project" value="TreeGrafter"/>
</dbReference>
<dbReference type="SMART" id="SM00613">
    <property type="entry name" value="PAW"/>
    <property type="match status" value="1"/>
</dbReference>
<comment type="subcellular location">
    <subcellularLocation>
        <location evidence="3">Cytoplasm</location>
    </subcellularLocation>
</comment>
<evidence type="ECO:0000256" key="5">
    <source>
        <dbReference type="ARBA" id="ARBA00012158"/>
    </source>
</evidence>
<evidence type="ECO:0000256" key="3">
    <source>
        <dbReference type="ARBA" id="ARBA00004496"/>
    </source>
</evidence>
<keyword evidence="10" id="KW-0862">Zinc</keyword>
<dbReference type="Gene3D" id="3.10.620.30">
    <property type="match status" value="1"/>
</dbReference>
<comment type="similarity">
    <text evidence="4 12">Belongs to the transglutaminase-like superfamily. PNGase family.</text>
</comment>
<name>A0A915D0B2_9BILA</name>
<feature type="domain" description="Thioredoxin" evidence="13">
    <location>
        <begin position="1"/>
        <end position="112"/>
    </location>
</feature>
<dbReference type="Gene3D" id="3.40.30.10">
    <property type="entry name" value="Glutaredoxin"/>
    <property type="match status" value="1"/>
</dbReference>
<dbReference type="SMART" id="SM00460">
    <property type="entry name" value="TGc"/>
    <property type="match status" value="1"/>
</dbReference>
<evidence type="ECO:0000256" key="8">
    <source>
        <dbReference type="ARBA" id="ARBA00022723"/>
    </source>
</evidence>
<proteinExistence type="inferred from homology"/>
<evidence type="ECO:0000259" key="14">
    <source>
        <dbReference type="PROSITE" id="PS51398"/>
    </source>
</evidence>
<dbReference type="InterPro" id="IPR036249">
    <property type="entry name" value="Thioredoxin-like_sf"/>
</dbReference>
<evidence type="ECO:0000256" key="12">
    <source>
        <dbReference type="PROSITE-ProRule" id="PRU00731"/>
    </source>
</evidence>
<dbReference type="PANTHER" id="PTHR12143">
    <property type="entry name" value="PEPTIDE N-GLYCANASE PNGASE -RELATED"/>
    <property type="match status" value="1"/>
</dbReference>
<protein>
    <recommendedName>
        <fullName evidence="6">Peptide-N(4)-(N-acetyl-beta-glucosaminyl)asparagine amidase</fullName>
        <ecNumber evidence="5">3.5.1.52</ecNumber>
    </recommendedName>
    <alternativeName>
        <fullName evidence="11">Peptide:N-glycanase</fullName>
    </alternativeName>
</protein>
<evidence type="ECO:0000259" key="13">
    <source>
        <dbReference type="PROSITE" id="PS51352"/>
    </source>
</evidence>
<dbReference type="Pfam" id="PF00085">
    <property type="entry name" value="Thioredoxin"/>
    <property type="match status" value="1"/>
</dbReference>
<dbReference type="WBParaSite" id="jg14570">
    <property type="protein sequence ID" value="jg14570"/>
    <property type="gene ID" value="jg14570"/>
</dbReference>
<dbReference type="SUPFAM" id="SSF54001">
    <property type="entry name" value="Cysteine proteinases"/>
    <property type="match status" value="1"/>
</dbReference>
<reference evidence="16" key="1">
    <citation type="submission" date="2022-11" db="UniProtKB">
        <authorList>
            <consortium name="WormBaseParasite"/>
        </authorList>
    </citation>
    <scope>IDENTIFICATION</scope>
</reference>
<dbReference type="InterPro" id="IPR008979">
    <property type="entry name" value="Galactose-bd-like_sf"/>
</dbReference>
<keyword evidence="9" id="KW-0378">Hydrolase</keyword>
<dbReference type="Proteomes" id="UP000887574">
    <property type="component" value="Unplaced"/>
</dbReference>
<evidence type="ECO:0000256" key="1">
    <source>
        <dbReference type="ARBA" id="ARBA00001650"/>
    </source>
</evidence>
<evidence type="ECO:0000256" key="11">
    <source>
        <dbReference type="ARBA" id="ARBA00032901"/>
    </source>
</evidence>
<dbReference type="Gene3D" id="2.20.25.10">
    <property type="match status" value="1"/>
</dbReference>
<evidence type="ECO:0000313" key="15">
    <source>
        <dbReference type="Proteomes" id="UP000887574"/>
    </source>
</evidence>
<dbReference type="PROSITE" id="PS51398">
    <property type="entry name" value="PAW"/>
    <property type="match status" value="1"/>
</dbReference>
<dbReference type="GO" id="GO:0005829">
    <property type="term" value="C:cytosol"/>
    <property type="evidence" value="ECO:0007669"/>
    <property type="project" value="TreeGrafter"/>
</dbReference>
<evidence type="ECO:0000313" key="16">
    <source>
        <dbReference type="WBParaSite" id="jg14570"/>
    </source>
</evidence>
<comment type="catalytic activity">
    <reaction evidence="1">
        <text>Hydrolysis of an N(4)-(acetyl-beta-D-glucosaminyl)asparagine residue in which the glucosamine residue may be further glycosylated, to yield a (substituted) N-acetyl-beta-D-glucosaminylamine and a peptide containing an aspartate residue.</text>
        <dbReference type="EC" id="3.5.1.52"/>
    </reaction>
</comment>
<dbReference type="InterPro" id="IPR006588">
    <property type="entry name" value="Peptide_N_glycanase_PAW_dom"/>
</dbReference>
<dbReference type="Pfam" id="PF04721">
    <property type="entry name" value="PAW"/>
    <property type="match status" value="1"/>
</dbReference>
<keyword evidence="7" id="KW-0963">Cytoplasm</keyword>
<evidence type="ECO:0000256" key="9">
    <source>
        <dbReference type="ARBA" id="ARBA00022801"/>
    </source>
</evidence>
<dbReference type="InterPro" id="IPR050883">
    <property type="entry name" value="PNGase"/>
</dbReference>
<dbReference type="Gene3D" id="2.60.120.1020">
    <property type="entry name" value="Peptide N glycanase, PAW domain"/>
    <property type="match status" value="1"/>
</dbReference>
<comment type="cofactor">
    <cofactor evidence="2">
        <name>Zn(2+)</name>
        <dbReference type="ChEBI" id="CHEBI:29105"/>
    </cofactor>
</comment>
<dbReference type="GO" id="GO:0046872">
    <property type="term" value="F:metal ion binding"/>
    <property type="evidence" value="ECO:0007669"/>
    <property type="project" value="UniProtKB-KW"/>
</dbReference>
<evidence type="ECO:0000256" key="10">
    <source>
        <dbReference type="ARBA" id="ARBA00022833"/>
    </source>
</evidence>
<dbReference type="SUPFAM" id="SSF49785">
    <property type="entry name" value="Galactose-binding domain-like"/>
    <property type="match status" value="1"/>
</dbReference>
<evidence type="ECO:0000256" key="7">
    <source>
        <dbReference type="ARBA" id="ARBA00022490"/>
    </source>
</evidence>
<dbReference type="PROSITE" id="PS51352">
    <property type="entry name" value="THIOREDOXIN_2"/>
    <property type="match status" value="1"/>
</dbReference>
<dbReference type="InterPro" id="IPR038765">
    <property type="entry name" value="Papain-like_cys_pep_sf"/>
</dbReference>
<dbReference type="GO" id="GO:0000224">
    <property type="term" value="F:peptide-N4-(N-acetyl-beta-glucosaminyl)asparagine amidase activity"/>
    <property type="evidence" value="ECO:0007669"/>
    <property type="project" value="UniProtKB-EC"/>
</dbReference>
<evidence type="ECO:0000256" key="2">
    <source>
        <dbReference type="ARBA" id="ARBA00001947"/>
    </source>
</evidence>
<dbReference type="InterPro" id="IPR002931">
    <property type="entry name" value="Transglutaminase-like"/>
</dbReference>
<dbReference type="AlphaFoldDB" id="A0A915D0B2"/>
<evidence type="ECO:0000256" key="6">
    <source>
        <dbReference type="ARBA" id="ARBA00018546"/>
    </source>
</evidence>
<keyword evidence="15" id="KW-1185">Reference proteome</keyword>